<dbReference type="PANTHER" id="PTHR30061">
    <property type="entry name" value="MALTOSE-BINDING PERIPLASMIC PROTEIN"/>
    <property type="match status" value="1"/>
</dbReference>
<keyword evidence="6" id="KW-1185">Reference proteome</keyword>
<dbReference type="Pfam" id="PF13416">
    <property type="entry name" value="SBP_bac_8"/>
    <property type="match status" value="1"/>
</dbReference>
<dbReference type="Gene3D" id="3.40.190.10">
    <property type="entry name" value="Periplasmic binding protein-like II"/>
    <property type="match status" value="2"/>
</dbReference>
<keyword evidence="2" id="KW-0813">Transport</keyword>
<dbReference type="GO" id="GO:0055052">
    <property type="term" value="C:ATP-binding cassette (ABC) transporter complex, substrate-binding subunit-containing"/>
    <property type="evidence" value="ECO:0007669"/>
    <property type="project" value="TreeGrafter"/>
</dbReference>
<name>A0A1G5CVR2_9FIRM</name>
<evidence type="ECO:0000256" key="3">
    <source>
        <dbReference type="ARBA" id="ARBA00022729"/>
    </source>
</evidence>
<feature type="chain" id="PRO_5039317091" evidence="4">
    <location>
        <begin position="23"/>
        <end position="420"/>
    </location>
</feature>
<sequence>MRNKRLLAALLATVMVAGSALTGCGASSSQAAGGESAGGGEKSANAGGKFTIFQSKTEIMDQLNQLAKDYKNETGVEIEVWETSGDNYYKDLKTGISTESGPVLFSLAPGSESVEMSDYLEDVSDLSFMSKISDNLKDSVDGKVVGVPYTIEGFGLVYDGNLVDTSKIGSTDALIDYLKEAKGKGINGLGLSQEDYFLIAHILNTPFAVQDDPDAYLQQVLKGEVRMKDNDAFKEFAKLMEAIRENCTNPVDVTYDNNCGDFATGKAAMIHQGNWAYGMFKDYDVDFDMGIAPVPINGNKKVAVSVPAAWYINVDASDEEKSMAKDFLEWLYTSDKGKDYLMNQFGFVPVVDGMTSDKLDPLSKSISEASKDSIPWVMSNWPAGIITTSLSPITQEFFTNPSMTGEELIDKLNDAFVNAK</sequence>
<evidence type="ECO:0000313" key="5">
    <source>
        <dbReference type="EMBL" id="SCY06397.1"/>
    </source>
</evidence>
<dbReference type="PANTHER" id="PTHR30061:SF50">
    <property type="entry name" value="MALTOSE_MALTODEXTRIN-BINDING PERIPLASMIC PROTEIN"/>
    <property type="match status" value="1"/>
</dbReference>
<proteinExistence type="inferred from homology"/>
<dbReference type="GO" id="GO:1901982">
    <property type="term" value="F:maltose binding"/>
    <property type="evidence" value="ECO:0007669"/>
    <property type="project" value="TreeGrafter"/>
</dbReference>
<evidence type="ECO:0000313" key="6">
    <source>
        <dbReference type="Proteomes" id="UP000183047"/>
    </source>
</evidence>
<evidence type="ECO:0000256" key="2">
    <source>
        <dbReference type="ARBA" id="ARBA00022448"/>
    </source>
</evidence>
<evidence type="ECO:0000256" key="4">
    <source>
        <dbReference type="SAM" id="SignalP"/>
    </source>
</evidence>
<protein>
    <submittedName>
        <fullName evidence="5">Raffinose/stachyose/melibiose transport system substrate-binding protein</fullName>
    </submittedName>
</protein>
<gene>
    <name evidence="5" type="ORF">SAMN02910451_01247</name>
</gene>
<dbReference type="GO" id="GO:0042956">
    <property type="term" value="P:maltodextrin transmembrane transport"/>
    <property type="evidence" value="ECO:0007669"/>
    <property type="project" value="TreeGrafter"/>
</dbReference>
<feature type="signal peptide" evidence="4">
    <location>
        <begin position="1"/>
        <end position="22"/>
    </location>
</feature>
<dbReference type="InterPro" id="IPR006059">
    <property type="entry name" value="SBP"/>
</dbReference>
<dbReference type="RefSeq" id="WP_074461918.1">
    <property type="nucleotide sequence ID" value="NZ_FMUR01000007.1"/>
</dbReference>
<reference evidence="6" key="1">
    <citation type="submission" date="2016-10" db="EMBL/GenBank/DDBJ databases">
        <authorList>
            <person name="Varghese N."/>
            <person name="Submissions S."/>
        </authorList>
    </citation>
    <scope>NUCLEOTIDE SEQUENCE [LARGE SCALE GENOMIC DNA]</scope>
    <source>
        <strain evidence="6">XBD2006</strain>
    </source>
</reference>
<dbReference type="Proteomes" id="UP000183047">
    <property type="component" value="Unassembled WGS sequence"/>
</dbReference>
<evidence type="ECO:0000256" key="1">
    <source>
        <dbReference type="ARBA" id="ARBA00008520"/>
    </source>
</evidence>
<keyword evidence="3 4" id="KW-0732">Signal</keyword>
<organism evidence="5 6">
    <name type="scientific">Butyrivibrio hungatei</name>
    <dbReference type="NCBI Taxonomy" id="185008"/>
    <lineage>
        <taxon>Bacteria</taxon>
        <taxon>Bacillati</taxon>
        <taxon>Bacillota</taxon>
        <taxon>Clostridia</taxon>
        <taxon>Lachnospirales</taxon>
        <taxon>Lachnospiraceae</taxon>
        <taxon>Butyrivibrio</taxon>
    </lineage>
</organism>
<dbReference type="AlphaFoldDB" id="A0A1G5CVR2"/>
<dbReference type="SUPFAM" id="SSF53850">
    <property type="entry name" value="Periplasmic binding protein-like II"/>
    <property type="match status" value="1"/>
</dbReference>
<dbReference type="GO" id="GO:0015768">
    <property type="term" value="P:maltose transport"/>
    <property type="evidence" value="ECO:0007669"/>
    <property type="project" value="TreeGrafter"/>
</dbReference>
<dbReference type="EMBL" id="FMUR01000007">
    <property type="protein sequence ID" value="SCY06397.1"/>
    <property type="molecule type" value="Genomic_DNA"/>
</dbReference>
<accession>A0A1G5CVR2</accession>
<comment type="similarity">
    <text evidence="1">Belongs to the bacterial solute-binding protein 1 family.</text>
</comment>
<dbReference type="PROSITE" id="PS51257">
    <property type="entry name" value="PROKAR_LIPOPROTEIN"/>
    <property type="match status" value="1"/>
</dbReference>
<dbReference type="OrthoDB" id="9763054at2"/>